<gene>
    <name evidence="5" type="ORF">KL86DPRO_20143</name>
</gene>
<dbReference type="PANTHER" id="PTHR33376:SF7">
    <property type="entry name" value="C4-DICARBOXYLATE-BINDING PROTEIN DCTB"/>
    <property type="match status" value="1"/>
</dbReference>
<comment type="similarity">
    <text evidence="1">Belongs to the bacterial solute-binding protein 7 family.</text>
</comment>
<dbReference type="InterPro" id="IPR038404">
    <property type="entry name" value="TRAP_DctP_sf"/>
</dbReference>
<dbReference type="Gene3D" id="3.40.190.170">
    <property type="entry name" value="Bacterial extracellular solute-binding protein, family 7"/>
    <property type="match status" value="1"/>
</dbReference>
<evidence type="ECO:0000256" key="4">
    <source>
        <dbReference type="SAM" id="SignalP"/>
    </source>
</evidence>
<dbReference type="GO" id="GO:0030288">
    <property type="term" value="C:outer membrane-bounded periplasmic space"/>
    <property type="evidence" value="ECO:0007669"/>
    <property type="project" value="InterPro"/>
</dbReference>
<name>A0A212JVX0_9DELT</name>
<dbReference type="PIRSF" id="PIRSF006470">
    <property type="entry name" value="DctB"/>
    <property type="match status" value="1"/>
</dbReference>
<evidence type="ECO:0000313" key="5">
    <source>
        <dbReference type="EMBL" id="SBW03435.1"/>
    </source>
</evidence>
<dbReference type="Pfam" id="PF03480">
    <property type="entry name" value="DctP"/>
    <property type="match status" value="1"/>
</dbReference>
<dbReference type="GO" id="GO:0055085">
    <property type="term" value="P:transmembrane transport"/>
    <property type="evidence" value="ECO:0007669"/>
    <property type="project" value="InterPro"/>
</dbReference>
<keyword evidence="2" id="KW-0813">Transport</keyword>
<reference evidence="5" key="1">
    <citation type="submission" date="2016-04" db="EMBL/GenBank/DDBJ databases">
        <authorList>
            <person name="Evans L.H."/>
            <person name="Alamgir A."/>
            <person name="Owens N."/>
            <person name="Weber N.D."/>
            <person name="Virtaneva K."/>
            <person name="Barbian K."/>
            <person name="Babar A."/>
            <person name="Rosenke K."/>
        </authorList>
    </citation>
    <scope>NUCLEOTIDE SEQUENCE</scope>
    <source>
        <strain evidence="5">86</strain>
    </source>
</reference>
<dbReference type="InterPro" id="IPR018389">
    <property type="entry name" value="DctP_fam"/>
</dbReference>
<accession>A0A212JVX0</accession>
<evidence type="ECO:0000256" key="1">
    <source>
        <dbReference type="ARBA" id="ARBA00009023"/>
    </source>
</evidence>
<evidence type="ECO:0000256" key="2">
    <source>
        <dbReference type="ARBA" id="ARBA00022448"/>
    </source>
</evidence>
<dbReference type="EMBL" id="FLUQ01000002">
    <property type="protein sequence ID" value="SBW03435.1"/>
    <property type="molecule type" value="Genomic_DNA"/>
</dbReference>
<dbReference type="PANTHER" id="PTHR33376">
    <property type="match status" value="1"/>
</dbReference>
<feature type="chain" id="PRO_5012849435" description="TRAP dicarboxylate transporter, DctP subunit" evidence="4">
    <location>
        <begin position="28"/>
        <end position="335"/>
    </location>
</feature>
<keyword evidence="3 4" id="KW-0732">Signal</keyword>
<protein>
    <recommendedName>
        <fullName evidence="6">TRAP dicarboxylate transporter, DctP subunit</fullName>
    </recommendedName>
</protein>
<sequence>MKCRRFSAIVALCLSVALCGGLGESAAAVKKASLKMTVTGTEQGTDFITSVRFAELVKEKSGGAIKISVFSSDQLAGGNQTKGIEMLAQGITDIGIYANSTLAIIDERVSTCILPWTFTSYEQANTLFAGSAGEYTKQILDKKGIVYLDTTHNALRQVSNSKREIRKPEDVRHLKIRVPGGSIFLDTWKAFGADPIAMSWSEVFTALQQGTIDGQDNGVKTSDSNSIYEVNKFYTIWNYMYDGYPIIMNKKSWNKLDGEQRKILQEAATEACAWSRKMVETEEADLLKKFEQQGVKVTVLTEEEINVFKELVKPVIEKYKEKYGEEAMRAFGITQ</sequence>
<organism evidence="5">
    <name type="scientific">uncultured delta proteobacterium</name>
    <dbReference type="NCBI Taxonomy" id="34034"/>
    <lineage>
        <taxon>Bacteria</taxon>
        <taxon>Deltaproteobacteria</taxon>
        <taxon>environmental samples</taxon>
    </lineage>
</organism>
<dbReference type="NCBIfam" id="NF037995">
    <property type="entry name" value="TRAP_S1"/>
    <property type="match status" value="1"/>
</dbReference>
<evidence type="ECO:0008006" key="6">
    <source>
        <dbReference type="Google" id="ProtNLM"/>
    </source>
</evidence>
<proteinExistence type="inferred from homology"/>
<evidence type="ECO:0000256" key="3">
    <source>
        <dbReference type="ARBA" id="ARBA00022729"/>
    </source>
</evidence>
<feature type="signal peptide" evidence="4">
    <location>
        <begin position="1"/>
        <end position="27"/>
    </location>
</feature>
<dbReference type="NCBIfam" id="TIGR00787">
    <property type="entry name" value="dctP"/>
    <property type="match status" value="1"/>
</dbReference>
<dbReference type="InterPro" id="IPR004682">
    <property type="entry name" value="TRAP_DctP"/>
</dbReference>
<dbReference type="AlphaFoldDB" id="A0A212JVX0"/>